<dbReference type="Proteomes" id="UP001589748">
    <property type="component" value="Unassembled WGS sequence"/>
</dbReference>
<dbReference type="Gene3D" id="3.20.20.30">
    <property type="entry name" value="Luciferase-like domain"/>
    <property type="match status" value="1"/>
</dbReference>
<dbReference type="EMBL" id="JBHMDM010000001">
    <property type="protein sequence ID" value="MFB9375953.1"/>
    <property type="molecule type" value="Genomic_DNA"/>
</dbReference>
<evidence type="ECO:0000313" key="4">
    <source>
        <dbReference type="EMBL" id="MFB9375953.1"/>
    </source>
</evidence>
<feature type="domain" description="Luciferase-like" evidence="3">
    <location>
        <begin position="1"/>
        <end position="317"/>
    </location>
</feature>
<dbReference type="GO" id="GO:0016491">
    <property type="term" value="F:oxidoreductase activity"/>
    <property type="evidence" value="ECO:0007669"/>
    <property type="project" value="UniProtKB-KW"/>
</dbReference>
<dbReference type="SUPFAM" id="SSF51679">
    <property type="entry name" value="Bacterial luciferase-like"/>
    <property type="match status" value="1"/>
</dbReference>
<reference evidence="4 5" key="1">
    <citation type="submission" date="2024-09" db="EMBL/GenBank/DDBJ databases">
        <authorList>
            <person name="Sun Q."/>
            <person name="Mori K."/>
        </authorList>
    </citation>
    <scope>NUCLEOTIDE SEQUENCE [LARGE SCALE GENOMIC DNA]</scope>
    <source>
        <strain evidence="4 5">TISTR 1856</strain>
    </source>
</reference>
<dbReference type="PANTHER" id="PTHR30137">
    <property type="entry name" value="LUCIFERASE-LIKE MONOOXYGENASE"/>
    <property type="match status" value="1"/>
</dbReference>
<proteinExistence type="predicted"/>
<sequence>MKFSLFVHMERWDETVSHSELFENLTELTLMAEAGGFSTVWIGEHHSMEYTVSPNPMPQLAYLAARTSTIRLGAGTVIAPFWNPIRAAGECALLDVISGGRAEIGLARGAYQFEFDRMAGGMPASDGGEHLRELVPAMRKLWAGDYAHDGKIWQFPTSTSVPKPVQQPDPPVWIAARDPESHKFAVANGCNVMVTPLMKGDEEVVALRDKFDAACAANPDVPRPQLMVLRHTHVHPADQPEGWRPAAEAISRFYRTFDAWFGNKTTPKNGFLEPSPEEKFAERPEFELDSLHRTAMIGTPEEVVARIRAYQELGVDEYSFWIDNSMSHEEKKASLALFVDEVVPAFR</sequence>
<keyword evidence="2" id="KW-0503">Monooxygenase</keyword>
<organism evidence="4 5">
    <name type="scientific">Kineococcus gynurae</name>
    <dbReference type="NCBI Taxonomy" id="452979"/>
    <lineage>
        <taxon>Bacteria</taxon>
        <taxon>Bacillati</taxon>
        <taxon>Actinomycetota</taxon>
        <taxon>Actinomycetes</taxon>
        <taxon>Kineosporiales</taxon>
        <taxon>Kineosporiaceae</taxon>
        <taxon>Kineococcus</taxon>
    </lineage>
</organism>
<dbReference type="EC" id="1.-.-.-" evidence="4"/>
<evidence type="ECO:0000256" key="1">
    <source>
        <dbReference type="ARBA" id="ARBA00023002"/>
    </source>
</evidence>
<dbReference type="InterPro" id="IPR011251">
    <property type="entry name" value="Luciferase-like_dom"/>
</dbReference>
<keyword evidence="1 4" id="KW-0560">Oxidoreductase</keyword>
<dbReference type="PANTHER" id="PTHR30137:SF8">
    <property type="entry name" value="BLR5498 PROTEIN"/>
    <property type="match status" value="1"/>
</dbReference>
<accession>A0ABV5LPI9</accession>
<comment type="caution">
    <text evidence="4">The sequence shown here is derived from an EMBL/GenBank/DDBJ whole genome shotgun (WGS) entry which is preliminary data.</text>
</comment>
<evidence type="ECO:0000256" key="2">
    <source>
        <dbReference type="ARBA" id="ARBA00023033"/>
    </source>
</evidence>
<dbReference type="RefSeq" id="WP_380139632.1">
    <property type="nucleotide sequence ID" value="NZ_JBHLUI010000012.1"/>
</dbReference>
<gene>
    <name evidence="4" type="ORF">ACFFVI_03125</name>
</gene>
<name>A0ABV5LPI9_9ACTN</name>
<evidence type="ECO:0000313" key="5">
    <source>
        <dbReference type="Proteomes" id="UP001589748"/>
    </source>
</evidence>
<dbReference type="Pfam" id="PF00296">
    <property type="entry name" value="Bac_luciferase"/>
    <property type="match status" value="1"/>
</dbReference>
<dbReference type="InterPro" id="IPR036661">
    <property type="entry name" value="Luciferase-like_sf"/>
</dbReference>
<dbReference type="InterPro" id="IPR050766">
    <property type="entry name" value="Bact_Lucif_Oxidored"/>
</dbReference>
<evidence type="ECO:0000259" key="3">
    <source>
        <dbReference type="Pfam" id="PF00296"/>
    </source>
</evidence>
<keyword evidence="5" id="KW-1185">Reference proteome</keyword>
<protein>
    <submittedName>
        <fullName evidence="4">LLM class flavin-dependent oxidoreductase</fullName>
        <ecNumber evidence="4">1.-.-.-</ecNumber>
    </submittedName>
</protein>